<feature type="signal peptide" evidence="4">
    <location>
        <begin position="1"/>
        <end position="18"/>
    </location>
</feature>
<dbReference type="InterPro" id="IPR036156">
    <property type="entry name" value="Beta-gal/glucu_dom_sf"/>
</dbReference>
<dbReference type="InterPro" id="IPR017853">
    <property type="entry name" value="GH"/>
</dbReference>
<dbReference type="GO" id="GO:0004553">
    <property type="term" value="F:hydrolase activity, hydrolyzing O-glycosyl compounds"/>
    <property type="evidence" value="ECO:0007669"/>
    <property type="project" value="InterPro"/>
</dbReference>
<dbReference type="Pfam" id="PF18565">
    <property type="entry name" value="Glyco_hydro2_C5"/>
    <property type="match status" value="1"/>
</dbReference>
<dbReference type="SUPFAM" id="SSF49785">
    <property type="entry name" value="Galactose-binding domain-like"/>
    <property type="match status" value="1"/>
</dbReference>
<dbReference type="InterPro" id="IPR006104">
    <property type="entry name" value="Glyco_hydro_2_N"/>
</dbReference>
<keyword evidence="4" id="KW-0732">Signal</keyword>
<dbReference type="SUPFAM" id="SSF49303">
    <property type="entry name" value="beta-Galactosidase/glucuronidase domain"/>
    <property type="match status" value="1"/>
</dbReference>
<evidence type="ECO:0000313" key="10">
    <source>
        <dbReference type="EMBL" id="GGH60300.1"/>
    </source>
</evidence>
<evidence type="ECO:0000256" key="3">
    <source>
        <dbReference type="ARBA" id="ARBA00023295"/>
    </source>
</evidence>
<name>A0A917IQG2_9BACT</name>
<dbReference type="PANTHER" id="PTHR42732:SF1">
    <property type="entry name" value="BETA-MANNOSIDASE"/>
    <property type="match status" value="1"/>
</dbReference>
<accession>A0A917IQG2</accession>
<dbReference type="Gene3D" id="3.20.20.80">
    <property type="entry name" value="Glycosidases"/>
    <property type="match status" value="1"/>
</dbReference>
<evidence type="ECO:0000259" key="5">
    <source>
        <dbReference type="Pfam" id="PF00703"/>
    </source>
</evidence>
<evidence type="ECO:0000259" key="6">
    <source>
        <dbReference type="Pfam" id="PF02836"/>
    </source>
</evidence>
<dbReference type="Gene3D" id="2.60.40.10">
    <property type="entry name" value="Immunoglobulins"/>
    <property type="match status" value="3"/>
</dbReference>
<proteinExistence type="inferred from homology"/>
<dbReference type="PROSITE" id="PS00608">
    <property type="entry name" value="GLYCOSYL_HYDROL_F2_2"/>
    <property type="match status" value="1"/>
</dbReference>
<dbReference type="EMBL" id="BMIB01000001">
    <property type="protein sequence ID" value="GGH60300.1"/>
    <property type="molecule type" value="Genomic_DNA"/>
</dbReference>
<organism evidence="10 11">
    <name type="scientific">Filimonas zeae</name>
    <dbReference type="NCBI Taxonomy" id="1737353"/>
    <lineage>
        <taxon>Bacteria</taxon>
        <taxon>Pseudomonadati</taxon>
        <taxon>Bacteroidota</taxon>
        <taxon>Chitinophagia</taxon>
        <taxon>Chitinophagales</taxon>
        <taxon>Chitinophagaceae</taxon>
        <taxon>Filimonas</taxon>
    </lineage>
</organism>
<dbReference type="InterPro" id="IPR006103">
    <property type="entry name" value="Glyco_hydro_2_cat"/>
</dbReference>
<dbReference type="InterPro" id="IPR006101">
    <property type="entry name" value="Glyco_hydro_2"/>
</dbReference>
<dbReference type="AlphaFoldDB" id="A0A917IQG2"/>
<dbReference type="InterPro" id="IPR023232">
    <property type="entry name" value="Glyco_hydro_2_AS"/>
</dbReference>
<dbReference type="GO" id="GO:0005975">
    <property type="term" value="P:carbohydrate metabolic process"/>
    <property type="evidence" value="ECO:0007669"/>
    <property type="project" value="InterPro"/>
</dbReference>
<comment type="caution">
    <text evidence="10">The sequence shown here is derived from an EMBL/GenBank/DDBJ whole genome shotgun (WGS) entry which is preliminary data.</text>
</comment>
<evidence type="ECO:0000313" key="11">
    <source>
        <dbReference type="Proteomes" id="UP000627292"/>
    </source>
</evidence>
<dbReference type="SUPFAM" id="SSF51445">
    <property type="entry name" value="(Trans)glycosidases"/>
    <property type="match status" value="1"/>
</dbReference>
<keyword evidence="2" id="KW-0378">Hydrolase</keyword>
<dbReference type="Pfam" id="PF02836">
    <property type="entry name" value="Glyco_hydro_2_C"/>
    <property type="match status" value="1"/>
</dbReference>
<sequence length="789" mass="88287">MKKIFYLFLGLLATSAQAQTVLFDNDWRFYRGDTTAAAQVAFNDKSWRTVDLPHDWSIENLPGTASPFSPDAISGVSGGFTTGGTGWYRKSFQVSATEAQKLHYVQFEGVYMNADVWLNGVHLGCHPYGYTSFWLALTGVKAGTNVIAVRVQNEGRNSRWYSGSGIYRHVWLRTAEALHIAPWGVSVTTPQVNGAQATVAIETGVLNQQAKAVQATVVTTLYTPDNRIAGTVKQTQQVAGKGKGAFKGQVLVKQPQLWSTDQPALYKVVTETFVNGKRTDKLVTNAGIRSIAFSAEKGFELNGKTVKLQGGCVHHDNGALGAKAYDHAEERRVALLKASGFNAIRCSHNPPSPAFLDACDRLGMLVIDEAFDMWADKKNKQDYHLYFKDWWQRDVESMLHRDRNHPSIIMWSTGNEIPNRDKPEVVMVAKTLADHIRSIDNTRPVTCGVNGIEENKDPFIATLDVAGYNYAPDKYGYDHKRLPQRIMYGTESFAKESFEYWREVQKHSYVIGDFVWTAFDHIGEASIGWLGYPQNKNFYPWNLAYCGDIDICGWKRPQSYYRDALWKTNQLSLFVECPVRTFPQINLKPEVWARWDWKDVQDSWQWPQFTDSIITVTAYSSCEEVELLLNGRSLGRQSTDTTHRLQASWKVPYRAGELKAVGYSGGKAVAESRLQTAEAVAAVKIKADRDTLTANNQDLSYFTIELTDKKGVLHTQADNLLHFTVEGPATIAGVGNANPSSIESFQEPQRKAWRGKCQLIVKAGKQKGIVKVKVSGEGLQPAEYSIVIR</sequence>
<keyword evidence="11" id="KW-1185">Reference proteome</keyword>
<dbReference type="InterPro" id="IPR051913">
    <property type="entry name" value="GH2_Domain-Containing"/>
</dbReference>
<evidence type="ECO:0000259" key="9">
    <source>
        <dbReference type="Pfam" id="PF18565"/>
    </source>
</evidence>
<evidence type="ECO:0000259" key="7">
    <source>
        <dbReference type="Pfam" id="PF02837"/>
    </source>
</evidence>
<feature type="chain" id="PRO_5037823834" evidence="4">
    <location>
        <begin position="19"/>
        <end position="789"/>
    </location>
</feature>
<keyword evidence="3" id="KW-0326">Glycosidase</keyword>
<feature type="domain" description="Glycoside hydrolase family 2 catalytic" evidence="6">
    <location>
        <begin position="297"/>
        <end position="461"/>
    </location>
</feature>
<reference evidence="10" key="2">
    <citation type="submission" date="2020-09" db="EMBL/GenBank/DDBJ databases">
        <authorList>
            <person name="Sun Q."/>
            <person name="Zhou Y."/>
        </authorList>
    </citation>
    <scope>NUCLEOTIDE SEQUENCE</scope>
    <source>
        <strain evidence="10">CGMCC 1.15290</strain>
    </source>
</reference>
<feature type="domain" description="Glycoside hydrolase family 2" evidence="9">
    <location>
        <begin position="684"/>
        <end position="783"/>
    </location>
</feature>
<evidence type="ECO:0000256" key="2">
    <source>
        <dbReference type="ARBA" id="ARBA00022801"/>
    </source>
</evidence>
<dbReference type="Proteomes" id="UP000627292">
    <property type="component" value="Unassembled WGS sequence"/>
</dbReference>
<evidence type="ECO:0000256" key="4">
    <source>
        <dbReference type="SAM" id="SignalP"/>
    </source>
</evidence>
<dbReference type="Pfam" id="PF16355">
    <property type="entry name" value="DUF4982"/>
    <property type="match status" value="1"/>
</dbReference>
<feature type="domain" description="Glycoside hydrolase family 2 immunoglobulin-like beta-sandwich" evidence="5">
    <location>
        <begin position="188"/>
        <end position="289"/>
    </location>
</feature>
<gene>
    <name evidence="10" type="ORF">GCM10011379_08000</name>
</gene>
<dbReference type="InterPro" id="IPR013783">
    <property type="entry name" value="Ig-like_fold"/>
</dbReference>
<dbReference type="Gene3D" id="2.60.120.260">
    <property type="entry name" value="Galactose-binding domain-like"/>
    <property type="match status" value="1"/>
</dbReference>
<dbReference type="PANTHER" id="PTHR42732">
    <property type="entry name" value="BETA-GALACTOSIDASE"/>
    <property type="match status" value="1"/>
</dbReference>
<dbReference type="InterPro" id="IPR008979">
    <property type="entry name" value="Galactose-bd-like_sf"/>
</dbReference>
<evidence type="ECO:0000259" key="8">
    <source>
        <dbReference type="Pfam" id="PF16355"/>
    </source>
</evidence>
<protein>
    <submittedName>
        <fullName evidence="10">Beta-galactosidase</fullName>
    </submittedName>
</protein>
<feature type="domain" description="Glycosyl hydrolases family 2 sugar binding" evidence="7">
    <location>
        <begin position="80"/>
        <end position="172"/>
    </location>
</feature>
<dbReference type="InterPro" id="IPR032311">
    <property type="entry name" value="DUF4982"/>
</dbReference>
<dbReference type="Pfam" id="PF00703">
    <property type="entry name" value="Glyco_hydro_2"/>
    <property type="match status" value="1"/>
</dbReference>
<dbReference type="PRINTS" id="PR00132">
    <property type="entry name" value="GLHYDRLASE2"/>
</dbReference>
<evidence type="ECO:0000256" key="1">
    <source>
        <dbReference type="ARBA" id="ARBA00007401"/>
    </source>
</evidence>
<dbReference type="InterPro" id="IPR006102">
    <property type="entry name" value="Ig-like_GH2"/>
</dbReference>
<comment type="similarity">
    <text evidence="1">Belongs to the glycosyl hydrolase 2 family.</text>
</comment>
<dbReference type="RefSeq" id="WP_188950683.1">
    <property type="nucleotide sequence ID" value="NZ_BMIB01000001.1"/>
</dbReference>
<dbReference type="Pfam" id="PF02837">
    <property type="entry name" value="Glyco_hydro_2_N"/>
    <property type="match status" value="1"/>
</dbReference>
<reference evidence="10" key="1">
    <citation type="journal article" date="2014" name="Int. J. Syst. Evol. Microbiol.">
        <title>Complete genome sequence of Corynebacterium casei LMG S-19264T (=DSM 44701T), isolated from a smear-ripened cheese.</title>
        <authorList>
            <consortium name="US DOE Joint Genome Institute (JGI-PGF)"/>
            <person name="Walter F."/>
            <person name="Albersmeier A."/>
            <person name="Kalinowski J."/>
            <person name="Ruckert C."/>
        </authorList>
    </citation>
    <scope>NUCLEOTIDE SEQUENCE</scope>
    <source>
        <strain evidence="10">CGMCC 1.15290</strain>
    </source>
</reference>
<feature type="domain" description="DUF4982" evidence="8">
    <location>
        <begin position="613"/>
        <end position="670"/>
    </location>
</feature>
<dbReference type="InterPro" id="IPR040605">
    <property type="entry name" value="Glyco_hydro2_dom5"/>
</dbReference>